<dbReference type="Proteomes" id="UP000538292">
    <property type="component" value="Unassembled WGS sequence"/>
</dbReference>
<feature type="coiled-coil region" evidence="1">
    <location>
        <begin position="110"/>
        <end position="137"/>
    </location>
</feature>
<sequence length="151" mass="17338">MNKQMILIIFLIFIIFMVTLAAYILPIGPQYVLKLEKDNLNTNQTNYPIKSDQDKEYVINTETSKADHMANQIAYLNFLLTFLAMLGTVLGLAFALYGYYQTEKVPKLVKKYTTTEIKNLEDKVKEITEELQDTISNSLKALICLSERSIK</sequence>
<dbReference type="RefSeq" id="WP_181739018.1">
    <property type="nucleotide sequence ID" value="NZ_JACEOL010000021.1"/>
</dbReference>
<keyword evidence="4" id="KW-1185">Reference proteome</keyword>
<dbReference type="EMBL" id="JACEOL010000021">
    <property type="protein sequence ID" value="MBA4601970.1"/>
    <property type="molecule type" value="Genomic_DNA"/>
</dbReference>
<organism evidence="3 4">
    <name type="scientific">Thermoactinomyces mirandus</name>
    <dbReference type="NCBI Taxonomy" id="2756294"/>
    <lineage>
        <taxon>Bacteria</taxon>
        <taxon>Bacillati</taxon>
        <taxon>Bacillota</taxon>
        <taxon>Bacilli</taxon>
        <taxon>Bacillales</taxon>
        <taxon>Thermoactinomycetaceae</taxon>
        <taxon>Thermoactinomyces</taxon>
    </lineage>
</organism>
<keyword evidence="2" id="KW-0812">Transmembrane</keyword>
<protein>
    <submittedName>
        <fullName evidence="3">Uncharacterized protein</fullName>
    </submittedName>
</protein>
<keyword evidence="1" id="KW-0175">Coiled coil</keyword>
<feature type="transmembrane region" description="Helical" evidence="2">
    <location>
        <begin position="73"/>
        <end position="100"/>
    </location>
</feature>
<evidence type="ECO:0000313" key="3">
    <source>
        <dbReference type="EMBL" id="MBA4601970.1"/>
    </source>
</evidence>
<comment type="caution">
    <text evidence="3">The sequence shown here is derived from an EMBL/GenBank/DDBJ whole genome shotgun (WGS) entry which is preliminary data.</text>
</comment>
<reference evidence="3 4" key="1">
    <citation type="submission" date="2020-07" db="EMBL/GenBank/DDBJ databases">
        <title>Thermoactinomyces phylogeny.</title>
        <authorList>
            <person name="Dunlap C."/>
        </authorList>
    </citation>
    <scope>NUCLEOTIDE SEQUENCE [LARGE SCALE GENOMIC DNA]</scope>
    <source>
        <strain evidence="3 4">AMNI-1</strain>
    </source>
</reference>
<accession>A0A7W2ARU4</accession>
<evidence type="ECO:0000256" key="1">
    <source>
        <dbReference type="SAM" id="Coils"/>
    </source>
</evidence>
<evidence type="ECO:0000256" key="2">
    <source>
        <dbReference type="SAM" id="Phobius"/>
    </source>
</evidence>
<feature type="transmembrane region" description="Helical" evidence="2">
    <location>
        <begin position="7"/>
        <end position="25"/>
    </location>
</feature>
<name>A0A7W2ARU4_9BACL</name>
<dbReference type="AlphaFoldDB" id="A0A7W2ARU4"/>
<gene>
    <name evidence="3" type="ORF">H2C83_06485</name>
</gene>
<evidence type="ECO:0000313" key="4">
    <source>
        <dbReference type="Proteomes" id="UP000538292"/>
    </source>
</evidence>
<keyword evidence="2" id="KW-1133">Transmembrane helix</keyword>
<proteinExistence type="predicted"/>
<keyword evidence="2" id="KW-0472">Membrane</keyword>